<dbReference type="Proteomes" id="UP000242457">
    <property type="component" value="Unassembled WGS sequence"/>
</dbReference>
<dbReference type="InterPro" id="IPR008949">
    <property type="entry name" value="Isoprenoid_synthase_dom_sf"/>
</dbReference>
<evidence type="ECO:0000313" key="2">
    <source>
        <dbReference type="Proteomes" id="UP000242457"/>
    </source>
</evidence>
<accession>A0A2A3E1J4</accession>
<reference evidence="1 2" key="1">
    <citation type="submission" date="2014-07" db="EMBL/GenBank/DDBJ databases">
        <title>Genomic and transcriptomic analysis on Apis cerana provide comprehensive insights into honey bee biology.</title>
        <authorList>
            <person name="Diao Q."/>
            <person name="Sun L."/>
            <person name="Zheng H."/>
            <person name="Zheng H."/>
            <person name="Xu S."/>
            <person name="Wang S."/>
            <person name="Zeng Z."/>
            <person name="Hu F."/>
            <person name="Su S."/>
            <person name="Wu J."/>
        </authorList>
    </citation>
    <scope>NUCLEOTIDE SEQUENCE [LARGE SCALE GENOMIC DNA]</scope>
    <source>
        <tissue evidence="1">Pupae without intestine</tissue>
    </source>
</reference>
<name>A0A2A3E1J4_APICC</name>
<organism evidence="1 2">
    <name type="scientific">Apis cerana cerana</name>
    <name type="common">Oriental honeybee</name>
    <dbReference type="NCBI Taxonomy" id="94128"/>
    <lineage>
        <taxon>Eukaryota</taxon>
        <taxon>Metazoa</taxon>
        <taxon>Ecdysozoa</taxon>
        <taxon>Arthropoda</taxon>
        <taxon>Hexapoda</taxon>
        <taxon>Insecta</taxon>
        <taxon>Pterygota</taxon>
        <taxon>Neoptera</taxon>
        <taxon>Endopterygota</taxon>
        <taxon>Hymenoptera</taxon>
        <taxon>Apocrita</taxon>
        <taxon>Aculeata</taxon>
        <taxon>Apoidea</taxon>
        <taxon>Anthophila</taxon>
        <taxon>Apidae</taxon>
        <taxon>Apis</taxon>
    </lineage>
</organism>
<sequence>MQDSLYDVSSNIIAQFLLVTVLLLQQHISNNEQKYVNSFKDERNELMAMWPDIVRELTEEDNEELPDVKKWFKEILGYNVPKGGKRRSIPLVIAYKLLASQDQLTEENIRLALDEHIFFIHK</sequence>
<evidence type="ECO:0000313" key="1">
    <source>
        <dbReference type="EMBL" id="PBC25192.1"/>
    </source>
</evidence>
<gene>
    <name evidence="1" type="ORF">APICC_07445</name>
</gene>
<protein>
    <submittedName>
        <fullName evidence="1">Farnesyl pyrophosphate synthase</fullName>
    </submittedName>
</protein>
<keyword evidence="2" id="KW-1185">Reference proteome</keyword>
<dbReference type="AlphaFoldDB" id="A0A2A3E1J4"/>
<dbReference type="Gene3D" id="1.10.600.10">
    <property type="entry name" value="Farnesyl Diphosphate Synthase"/>
    <property type="match status" value="1"/>
</dbReference>
<dbReference type="STRING" id="94128.A0A2A3E1J4"/>
<dbReference type="EMBL" id="KZ288493">
    <property type="protein sequence ID" value="PBC25192.1"/>
    <property type="molecule type" value="Genomic_DNA"/>
</dbReference>
<proteinExistence type="predicted"/>
<dbReference type="OrthoDB" id="10257492at2759"/>